<sequence>MILYNITNGILVSKQYLALIISSLLVPNFVFATEQDKEIETIQVVEKRLPYRGNVSINDLPQSVSVVSSDLLNDIGVKDFQNAVGLVSAISRQNNFGGLWESFAIRGFAGDENLPSAYLINGFSAGRGYSGLRDTSNIQSIEVLKGPGSALYGRSEPGGTVNIITKKPQFEQSGYIALTAGEFAQRRVEADYTNGLTDSVAFRINGAYEKANSYRDTISSEKLALTPSFTFKVSDSTQVNYELEYVDQEIPFDRGIPVLPGLELPVERFLGEPSDGPIKVEATGHQFEISHQLNDTWMFNAGLGYRTSSLTGLSSDTELSPGRQLLYIDGKTLNRQRRYRDYDATDLSARLEISGDVQLFELNHNLLIGADVYDYELDFEQQRYRVAWGKGDSTYSINIFNPVYGQAKPAMSPTIHNLEAQKAWGVYLQDQIDVTDALQILVGARIDKFEQTVTNQLKQTASEQSQTEFNPRAGVVYRINKQLNWYSSYSEGFRPNAGADFEGNTFEPEKSQSLETGIKFTIANDTVRLNAALFKAEKSNILTVDPVNEGFSAALGKAQSNGVELDLAWDISNQTELSVSYAYTKAETANDMVNLDWGVQLPAGSQLINIPEHSANVILRHNRTLAGYPVDFGAHVQYVGTRLGETINPDYTLPAYTLVNLFFNVELTQDLGLQLKLDNAFDERYYANSYSHMWTMPGQPSKYSATLKYQF</sequence>
<comment type="subcellular location">
    <subcellularLocation>
        <location evidence="1 10">Cell outer membrane</location>
        <topology evidence="1 10">Multi-pass membrane protein</topology>
    </subcellularLocation>
</comment>
<proteinExistence type="inferred from homology"/>
<gene>
    <name evidence="14" type="ORF">N478_00295</name>
</gene>
<evidence type="ECO:0000256" key="7">
    <source>
        <dbReference type="ARBA" id="ARBA00023136"/>
    </source>
</evidence>
<dbReference type="InterPro" id="IPR037066">
    <property type="entry name" value="Plug_dom_sf"/>
</dbReference>
<evidence type="ECO:0000256" key="8">
    <source>
        <dbReference type="ARBA" id="ARBA00023170"/>
    </source>
</evidence>
<evidence type="ECO:0000256" key="11">
    <source>
        <dbReference type="RuleBase" id="RU003357"/>
    </source>
</evidence>
<evidence type="ECO:0000256" key="9">
    <source>
        <dbReference type="ARBA" id="ARBA00023237"/>
    </source>
</evidence>
<feature type="domain" description="TonB-dependent receptor-like beta-barrel" evidence="12">
    <location>
        <begin position="231"/>
        <end position="679"/>
    </location>
</feature>
<name>A0A167PD17_9GAMM</name>
<evidence type="ECO:0000256" key="3">
    <source>
        <dbReference type="ARBA" id="ARBA00022448"/>
    </source>
</evidence>
<evidence type="ECO:0000256" key="6">
    <source>
        <dbReference type="ARBA" id="ARBA00023077"/>
    </source>
</evidence>
<dbReference type="CDD" id="cd01347">
    <property type="entry name" value="ligand_gated_channel"/>
    <property type="match status" value="1"/>
</dbReference>
<keyword evidence="9 10" id="KW-0998">Cell outer membrane</keyword>
<dbReference type="InterPro" id="IPR000531">
    <property type="entry name" value="Beta-barrel_TonB"/>
</dbReference>
<evidence type="ECO:0000256" key="5">
    <source>
        <dbReference type="ARBA" id="ARBA00022692"/>
    </source>
</evidence>
<evidence type="ECO:0000256" key="10">
    <source>
        <dbReference type="PROSITE-ProRule" id="PRU01360"/>
    </source>
</evidence>
<dbReference type="PANTHER" id="PTHR32552">
    <property type="entry name" value="FERRICHROME IRON RECEPTOR-RELATED"/>
    <property type="match status" value="1"/>
</dbReference>
<dbReference type="InterPro" id="IPR012910">
    <property type="entry name" value="Plug_dom"/>
</dbReference>
<evidence type="ECO:0000313" key="14">
    <source>
        <dbReference type="EMBL" id="KZN70375.1"/>
    </source>
</evidence>
<keyword evidence="7 10" id="KW-0472">Membrane</keyword>
<dbReference type="InterPro" id="IPR036942">
    <property type="entry name" value="Beta-barrel_TonB_sf"/>
</dbReference>
<feature type="domain" description="TonB-dependent receptor plug" evidence="13">
    <location>
        <begin position="57"/>
        <end position="160"/>
    </location>
</feature>
<keyword evidence="5 10" id="KW-0812">Transmembrane</keyword>
<protein>
    <recommendedName>
        <fullName evidence="16">TonB-denpendent receptor</fullName>
    </recommendedName>
</protein>
<evidence type="ECO:0000313" key="15">
    <source>
        <dbReference type="Proteomes" id="UP000076661"/>
    </source>
</evidence>
<evidence type="ECO:0000256" key="2">
    <source>
        <dbReference type="ARBA" id="ARBA00009810"/>
    </source>
</evidence>
<organism evidence="14 15">
    <name type="scientific">Pseudoalteromonas luteoviolacea S4060-1</name>
    <dbReference type="NCBI Taxonomy" id="1365257"/>
    <lineage>
        <taxon>Bacteria</taxon>
        <taxon>Pseudomonadati</taxon>
        <taxon>Pseudomonadota</taxon>
        <taxon>Gammaproteobacteria</taxon>
        <taxon>Alteromonadales</taxon>
        <taxon>Pseudoalteromonadaceae</taxon>
        <taxon>Pseudoalteromonas</taxon>
    </lineage>
</organism>
<comment type="caution">
    <text evidence="14">The sequence shown here is derived from an EMBL/GenBank/DDBJ whole genome shotgun (WGS) entry which is preliminary data.</text>
</comment>
<evidence type="ECO:0008006" key="16">
    <source>
        <dbReference type="Google" id="ProtNLM"/>
    </source>
</evidence>
<dbReference type="Pfam" id="PF07715">
    <property type="entry name" value="Plug"/>
    <property type="match status" value="1"/>
</dbReference>
<dbReference type="GO" id="GO:0009279">
    <property type="term" value="C:cell outer membrane"/>
    <property type="evidence" value="ECO:0007669"/>
    <property type="project" value="UniProtKB-SubCell"/>
</dbReference>
<evidence type="ECO:0000259" key="13">
    <source>
        <dbReference type="Pfam" id="PF07715"/>
    </source>
</evidence>
<dbReference type="PATRIC" id="fig|1365257.3.peg.60"/>
<keyword evidence="3 10" id="KW-0813">Transport</keyword>
<evidence type="ECO:0000259" key="12">
    <source>
        <dbReference type="Pfam" id="PF00593"/>
    </source>
</evidence>
<dbReference type="Proteomes" id="UP000076661">
    <property type="component" value="Unassembled WGS sequence"/>
</dbReference>
<keyword evidence="4 10" id="KW-1134">Transmembrane beta strand</keyword>
<evidence type="ECO:0000256" key="4">
    <source>
        <dbReference type="ARBA" id="ARBA00022452"/>
    </source>
</evidence>
<dbReference type="PANTHER" id="PTHR32552:SF90">
    <property type="entry name" value="METAL-PSEUDOPALINE RECEPTOR CNTO"/>
    <property type="match status" value="1"/>
</dbReference>
<comment type="similarity">
    <text evidence="2 10 11">Belongs to the TonB-dependent receptor family.</text>
</comment>
<dbReference type="GO" id="GO:0038023">
    <property type="term" value="F:signaling receptor activity"/>
    <property type="evidence" value="ECO:0007669"/>
    <property type="project" value="InterPro"/>
</dbReference>
<evidence type="ECO:0000256" key="1">
    <source>
        <dbReference type="ARBA" id="ARBA00004571"/>
    </source>
</evidence>
<dbReference type="GO" id="GO:0015891">
    <property type="term" value="P:siderophore transport"/>
    <property type="evidence" value="ECO:0007669"/>
    <property type="project" value="InterPro"/>
</dbReference>
<accession>A0A167PD17</accession>
<dbReference type="Gene3D" id="2.40.170.20">
    <property type="entry name" value="TonB-dependent receptor, beta-barrel domain"/>
    <property type="match status" value="1"/>
</dbReference>
<dbReference type="InterPro" id="IPR039426">
    <property type="entry name" value="TonB-dep_rcpt-like"/>
</dbReference>
<dbReference type="InterPro" id="IPR010105">
    <property type="entry name" value="TonB_sidphr_rcpt"/>
</dbReference>
<dbReference type="AlphaFoldDB" id="A0A167PD17"/>
<dbReference type="GO" id="GO:0015344">
    <property type="term" value="F:siderophore uptake transmembrane transporter activity"/>
    <property type="evidence" value="ECO:0007669"/>
    <property type="project" value="TreeGrafter"/>
</dbReference>
<dbReference type="Gene3D" id="2.170.130.10">
    <property type="entry name" value="TonB-dependent receptor, plug domain"/>
    <property type="match status" value="1"/>
</dbReference>
<dbReference type="NCBIfam" id="TIGR01783">
    <property type="entry name" value="TonB-siderophor"/>
    <property type="match status" value="1"/>
</dbReference>
<keyword evidence="8" id="KW-0675">Receptor</keyword>
<dbReference type="PROSITE" id="PS52016">
    <property type="entry name" value="TONB_DEPENDENT_REC_3"/>
    <property type="match status" value="1"/>
</dbReference>
<reference evidence="14 15" key="1">
    <citation type="submission" date="2013-07" db="EMBL/GenBank/DDBJ databases">
        <title>Comparative Genomic and Metabolomic Analysis of Twelve Strains of Pseudoalteromonas luteoviolacea.</title>
        <authorList>
            <person name="Vynne N.G."/>
            <person name="Mansson M."/>
            <person name="Gram L."/>
        </authorList>
    </citation>
    <scope>NUCLEOTIDE SEQUENCE [LARGE SCALE GENOMIC DNA]</scope>
    <source>
        <strain evidence="14 15">S4060-1</strain>
    </source>
</reference>
<dbReference type="SUPFAM" id="SSF56935">
    <property type="entry name" value="Porins"/>
    <property type="match status" value="1"/>
</dbReference>
<dbReference type="Pfam" id="PF00593">
    <property type="entry name" value="TonB_dep_Rec_b-barrel"/>
    <property type="match status" value="1"/>
</dbReference>
<dbReference type="EMBL" id="AUXX01000001">
    <property type="protein sequence ID" value="KZN70375.1"/>
    <property type="molecule type" value="Genomic_DNA"/>
</dbReference>
<keyword evidence="6 11" id="KW-0798">TonB box</keyword>